<accession>A0AAV9NIX1</accession>
<name>A0AAV9NIX1_9EURO</name>
<feature type="compositionally biased region" description="Acidic residues" evidence="1">
    <location>
        <begin position="9"/>
        <end position="22"/>
    </location>
</feature>
<dbReference type="AlphaFoldDB" id="A0AAV9NIX1"/>
<dbReference type="Proteomes" id="UP001358417">
    <property type="component" value="Unassembled WGS sequence"/>
</dbReference>
<feature type="region of interest" description="Disordered" evidence="1">
    <location>
        <begin position="56"/>
        <end position="94"/>
    </location>
</feature>
<gene>
    <name evidence="2" type="ORF">LTR84_012613</name>
</gene>
<proteinExistence type="predicted"/>
<evidence type="ECO:0000313" key="3">
    <source>
        <dbReference type="Proteomes" id="UP001358417"/>
    </source>
</evidence>
<reference evidence="2 3" key="1">
    <citation type="submission" date="2023-08" db="EMBL/GenBank/DDBJ databases">
        <title>Black Yeasts Isolated from many extreme environments.</title>
        <authorList>
            <person name="Coleine C."/>
            <person name="Stajich J.E."/>
            <person name="Selbmann L."/>
        </authorList>
    </citation>
    <scope>NUCLEOTIDE SEQUENCE [LARGE SCALE GENOMIC DNA]</scope>
    <source>
        <strain evidence="2 3">CCFEE 5792</strain>
    </source>
</reference>
<protein>
    <submittedName>
        <fullName evidence="2">Uncharacterized protein</fullName>
    </submittedName>
</protein>
<feature type="compositionally biased region" description="Basic and acidic residues" evidence="1">
    <location>
        <begin position="56"/>
        <end position="78"/>
    </location>
</feature>
<keyword evidence="3" id="KW-1185">Reference proteome</keyword>
<dbReference type="GeneID" id="89980755"/>
<organism evidence="2 3">
    <name type="scientific">Exophiala bonariae</name>
    <dbReference type="NCBI Taxonomy" id="1690606"/>
    <lineage>
        <taxon>Eukaryota</taxon>
        <taxon>Fungi</taxon>
        <taxon>Dikarya</taxon>
        <taxon>Ascomycota</taxon>
        <taxon>Pezizomycotina</taxon>
        <taxon>Eurotiomycetes</taxon>
        <taxon>Chaetothyriomycetidae</taxon>
        <taxon>Chaetothyriales</taxon>
        <taxon>Herpotrichiellaceae</taxon>
        <taxon>Exophiala</taxon>
    </lineage>
</organism>
<dbReference type="RefSeq" id="XP_064708032.1">
    <property type="nucleotide sequence ID" value="XM_064856132.1"/>
</dbReference>
<feature type="region of interest" description="Disordered" evidence="1">
    <location>
        <begin position="1"/>
        <end position="35"/>
    </location>
</feature>
<dbReference type="EMBL" id="JAVRRD010000008">
    <property type="protein sequence ID" value="KAK5056062.1"/>
    <property type="molecule type" value="Genomic_DNA"/>
</dbReference>
<evidence type="ECO:0000313" key="2">
    <source>
        <dbReference type="EMBL" id="KAK5056062.1"/>
    </source>
</evidence>
<sequence>MAAYHRGDDGEEEGDDDMDESPGVESEICWDISDDGSEWEDIGHLLLTPDIDRFNADGENAEGDKSIEVGLERQEKGKGGRAPSTDAQERHRNGDDWEVISLVQEISKAATHSIDDHRQATYCSSRIASGRRVVVASKTADSEKRIRNGEPGK</sequence>
<comment type="caution">
    <text evidence="2">The sequence shown here is derived from an EMBL/GenBank/DDBJ whole genome shotgun (WGS) entry which is preliminary data.</text>
</comment>
<evidence type="ECO:0000256" key="1">
    <source>
        <dbReference type="SAM" id="MobiDB-lite"/>
    </source>
</evidence>